<dbReference type="EMBL" id="SPMZ01000109">
    <property type="protein sequence ID" value="NMQ21437.1"/>
    <property type="molecule type" value="Genomic_DNA"/>
</dbReference>
<accession>A0ABX1TRY3</accession>
<comment type="caution">
    <text evidence="2">The sequence shown here is derived from an EMBL/GenBank/DDBJ whole genome shotgun (WGS) entry which is preliminary data.</text>
</comment>
<evidence type="ECO:0000313" key="2">
    <source>
        <dbReference type="EMBL" id="NMQ21437.1"/>
    </source>
</evidence>
<feature type="domain" description="Bacteriophage Mu GpT" evidence="1">
    <location>
        <begin position="243"/>
        <end position="308"/>
    </location>
</feature>
<evidence type="ECO:0000259" key="1">
    <source>
        <dbReference type="Pfam" id="PF10124"/>
    </source>
</evidence>
<dbReference type="RefSeq" id="WP_169250701.1">
    <property type="nucleotide sequence ID" value="NZ_SPMZ01000109.1"/>
</dbReference>
<name>A0ABX1TRY3_9GAMM</name>
<sequence length="309" mass="34240">MPLSALSSRAIIGEFYDRLNQGLGKIWVPKVSREIKSNQETENYKWLGSTPAMREWIGGRQPRGLRDFGVSITNRPYESTLEISVDDLRRDKTDQIMTRIQEQADRANAHWARLLSLLIDAGETGLCYDGKTFFATDHVSGDSGPQSNVLSINIVTPATPTASELQDSILEATQALLAYKDDEGEPMNETALEFMVMVPPGYLKAAATALGATVIEQTGNAILALGGLGGFVYRLAVNVRLNWTTQFVVFCTDGVVTPLIRQTEQDVKMDAMAEGSSEEFMHRRHLYGITTLRNVGYGYWQKACLVKHT</sequence>
<gene>
    <name evidence="2" type="ORF">E4P82_20845</name>
</gene>
<reference evidence="2 3" key="1">
    <citation type="submission" date="2019-03" db="EMBL/GenBank/DDBJ databases">
        <title>Metabolic reconstructions from genomes of highly enriched 'Candidatus Accumulibacter' and 'Candidatus Competibacter' bioreactor populations.</title>
        <authorList>
            <person name="Annavajhala M.K."/>
            <person name="Welles L."/>
            <person name="Abbas B."/>
            <person name="Sorokin D."/>
            <person name="Park H."/>
            <person name="Van Loosdrecht M."/>
            <person name="Chandran K."/>
        </authorList>
    </citation>
    <scope>NUCLEOTIDE SEQUENCE [LARGE SCALE GENOMIC DNA]</scope>
    <source>
        <strain evidence="2 3">SBR_G</strain>
    </source>
</reference>
<feature type="domain" description="Bacteriophage Mu GpT" evidence="1">
    <location>
        <begin position="28"/>
        <end position="149"/>
    </location>
</feature>
<proteinExistence type="predicted"/>
<dbReference type="Proteomes" id="UP000760480">
    <property type="component" value="Unassembled WGS sequence"/>
</dbReference>
<evidence type="ECO:0000313" key="3">
    <source>
        <dbReference type="Proteomes" id="UP000760480"/>
    </source>
</evidence>
<protein>
    <recommendedName>
        <fullName evidence="1">Bacteriophage Mu GpT domain-containing protein</fullName>
    </recommendedName>
</protein>
<dbReference type="InterPro" id="IPR018774">
    <property type="entry name" value="Phage_Mu_GpT"/>
</dbReference>
<dbReference type="Pfam" id="PF10124">
    <property type="entry name" value="Mu-like_gpT"/>
    <property type="match status" value="2"/>
</dbReference>
<keyword evidence="3" id="KW-1185">Reference proteome</keyword>
<organism evidence="2 3">
    <name type="scientific">Candidatus Competibacter phosphatis</name>
    <dbReference type="NCBI Taxonomy" id="221280"/>
    <lineage>
        <taxon>Bacteria</taxon>
        <taxon>Pseudomonadati</taxon>
        <taxon>Pseudomonadota</taxon>
        <taxon>Gammaproteobacteria</taxon>
        <taxon>Candidatus Competibacteraceae</taxon>
        <taxon>Candidatus Competibacter</taxon>
    </lineage>
</organism>